<dbReference type="Gene3D" id="1.10.530.10">
    <property type="match status" value="1"/>
</dbReference>
<dbReference type="InterPro" id="IPR023346">
    <property type="entry name" value="Lysozyme-like_dom_sf"/>
</dbReference>
<feature type="chain" id="PRO_5046368559" evidence="3">
    <location>
        <begin position="25"/>
        <end position="211"/>
    </location>
</feature>
<evidence type="ECO:0000256" key="1">
    <source>
        <dbReference type="ARBA" id="ARBA00007734"/>
    </source>
</evidence>
<dbReference type="PANTHER" id="PTHR37423:SF2">
    <property type="entry name" value="MEMBRANE-BOUND LYTIC MUREIN TRANSGLYCOSYLASE C"/>
    <property type="match status" value="1"/>
</dbReference>
<reference evidence="5" key="1">
    <citation type="submission" date="2022-02" db="EMBL/GenBank/DDBJ databases">
        <title>Qipengyuania spongiae sp. nov., isolated from marine sponge.</title>
        <authorList>
            <person name="Li Z."/>
            <person name="Zhang M."/>
        </authorList>
    </citation>
    <scope>NUCLEOTIDE SEQUENCE</scope>
    <source>
        <strain evidence="5">PHS-Z21</strain>
    </source>
</reference>
<dbReference type="CDD" id="cd00254">
    <property type="entry name" value="LT-like"/>
    <property type="match status" value="1"/>
</dbReference>
<gene>
    <name evidence="5" type="ORF">L1F33_13670</name>
</gene>
<dbReference type="EMBL" id="CP092471">
    <property type="protein sequence ID" value="UVI39259.1"/>
    <property type="molecule type" value="Genomic_DNA"/>
</dbReference>
<evidence type="ECO:0000313" key="5">
    <source>
        <dbReference type="EMBL" id="UVI39259.1"/>
    </source>
</evidence>
<protein>
    <submittedName>
        <fullName evidence="5">Lytic transglycosylase domain-containing protein</fullName>
    </submittedName>
</protein>
<dbReference type="InterPro" id="IPR008258">
    <property type="entry name" value="Transglycosylase_SLT_dom_1"/>
</dbReference>
<organism evidence="5 6">
    <name type="scientific">Qipengyuania spongiae</name>
    <dbReference type="NCBI Taxonomy" id="2909673"/>
    <lineage>
        <taxon>Bacteria</taxon>
        <taxon>Pseudomonadati</taxon>
        <taxon>Pseudomonadota</taxon>
        <taxon>Alphaproteobacteria</taxon>
        <taxon>Sphingomonadales</taxon>
        <taxon>Erythrobacteraceae</taxon>
        <taxon>Qipengyuania</taxon>
    </lineage>
</organism>
<comment type="similarity">
    <text evidence="1">Belongs to the transglycosylase Slt family.</text>
</comment>
<evidence type="ECO:0000259" key="4">
    <source>
        <dbReference type="Pfam" id="PF01464"/>
    </source>
</evidence>
<feature type="domain" description="Transglycosylase SLT" evidence="4">
    <location>
        <begin position="92"/>
        <end position="193"/>
    </location>
</feature>
<keyword evidence="6" id="KW-1185">Reference proteome</keyword>
<dbReference type="PANTHER" id="PTHR37423">
    <property type="entry name" value="SOLUBLE LYTIC MUREIN TRANSGLYCOSYLASE-RELATED"/>
    <property type="match status" value="1"/>
</dbReference>
<dbReference type="SUPFAM" id="SSF53955">
    <property type="entry name" value="Lysozyme-like"/>
    <property type="match status" value="1"/>
</dbReference>
<dbReference type="RefSeq" id="WP_265558439.1">
    <property type="nucleotide sequence ID" value="NZ_CP092471.1"/>
</dbReference>
<evidence type="ECO:0000256" key="3">
    <source>
        <dbReference type="SAM" id="SignalP"/>
    </source>
</evidence>
<sequence>MILSAGLRTILLAGIGLMALPAQADVLQIDQGEAHWVAGGATVPAVDAPTGAIGAELATEEIPADLMVPDRMVAQPHLHAAAVPQAYKAKIAELAARFDVSPSLLEAVVWQESRWRADAVSPVGARGLAQLMPGTARDLGVDARDPFANLEGGARYLRAQLDRFDGDVEKALAAYNAGPGRVERSGGVPRIRETQLYVAAIMGRLSDHSRE</sequence>
<evidence type="ECO:0000313" key="6">
    <source>
        <dbReference type="Proteomes" id="UP001065265"/>
    </source>
</evidence>
<comment type="similarity">
    <text evidence="2">Belongs to the virb1 family.</text>
</comment>
<feature type="signal peptide" evidence="3">
    <location>
        <begin position="1"/>
        <end position="24"/>
    </location>
</feature>
<keyword evidence="3" id="KW-0732">Signal</keyword>
<name>A0ABY5T2Q7_9SPHN</name>
<evidence type="ECO:0000256" key="2">
    <source>
        <dbReference type="ARBA" id="ARBA00009387"/>
    </source>
</evidence>
<proteinExistence type="inferred from homology"/>
<dbReference type="Pfam" id="PF01464">
    <property type="entry name" value="SLT"/>
    <property type="match status" value="1"/>
</dbReference>
<accession>A0ABY5T2Q7</accession>
<dbReference type="Proteomes" id="UP001065265">
    <property type="component" value="Chromosome"/>
</dbReference>